<dbReference type="PANTHER" id="PTHR37287">
    <property type="entry name" value="INO EIGHTY SUBUNIT 1"/>
    <property type="match status" value="1"/>
</dbReference>
<evidence type="ECO:0008006" key="4">
    <source>
        <dbReference type="Google" id="ProtNLM"/>
    </source>
</evidence>
<dbReference type="PANTHER" id="PTHR37287:SF1">
    <property type="entry name" value="INO EIGHTY SUBUNIT 1"/>
    <property type="match status" value="1"/>
</dbReference>
<dbReference type="InterPro" id="IPR038014">
    <property type="entry name" value="Ies1"/>
</dbReference>
<feature type="compositionally biased region" description="Basic and acidic residues" evidence="1">
    <location>
        <begin position="384"/>
        <end position="399"/>
    </location>
</feature>
<proteinExistence type="predicted"/>
<dbReference type="InParanoid" id="A0A165EGD8"/>
<dbReference type="AlphaFoldDB" id="A0A165EGD8"/>
<evidence type="ECO:0000313" key="3">
    <source>
        <dbReference type="Proteomes" id="UP000077266"/>
    </source>
</evidence>
<evidence type="ECO:0000313" key="2">
    <source>
        <dbReference type="EMBL" id="KZV86874.1"/>
    </source>
</evidence>
<protein>
    <recommendedName>
        <fullName evidence="4">Ino eighty subunit 1</fullName>
    </recommendedName>
</protein>
<dbReference type="OrthoDB" id="5413003at2759"/>
<dbReference type="Proteomes" id="UP000077266">
    <property type="component" value="Unassembled WGS sequence"/>
</dbReference>
<feature type="compositionally biased region" description="Basic and acidic residues" evidence="1">
    <location>
        <begin position="523"/>
        <end position="536"/>
    </location>
</feature>
<dbReference type="EMBL" id="KV426142">
    <property type="protein sequence ID" value="KZV86874.1"/>
    <property type="molecule type" value="Genomic_DNA"/>
</dbReference>
<feature type="region of interest" description="Disordered" evidence="1">
    <location>
        <begin position="352"/>
        <end position="446"/>
    </location>
</feature>
<feature type="region of interest" description="Disordered" evidence="1">
    <location>
        <begin position="501"/>
        <end position="543"/>
    </location>
</feature>
<keyword evidence="3" id="KW-1185">Reference proteome</keyword>
<name>A0A165EGD8_EXIGL</name>
<dbReference type="STRING" id="1314781.A0A165EGD8"/>
<accession>A0A165EGD8</accession>
<feature type="region of interest" description="Disordered" evidence="1">
    <location>
        <begin position="1"/>
        <end position="24"/>
    </location>
</feature>
<sequence>MSDDSPAAGPSQGDGEKPGKALPPGIVVVPAGGMKDLSPNSRWIFSSSTGQAQFVHHKTFPIKRSDGEPLMREDLQYDFLDAIFTNQERCFTDNSPAAQTKPRHPSGKATFSELYINSILSSSKCTKIQRDKMNDTPTFARDFAMMCLLVNVGRVNTTLAFYPEMRTVLRTYHPVPALQKTDGNLQDAPRMKSVLKGCLLSDEVGNAPTTPPEIRALVRGGRIPATSIVNLIFALTNHSASMSRQHFPAPIDFHDLFLPINISSHDRGQAFLWLMFDYLEGLERPNPFATPEWTSAHPDMVPRLTYLTQAEMERENVDPPDELDLAKKMITNRRNFLQEHVVQDELQTRADSAAASKKKRAAAPAVGALVDNGTPSPSKKQKKEHVPAKEVVVKEKVRPIEASPPPGLPSRTKYQDRTGTSVPRRHEDDRRRPPTTAATPDHKRTPFAQAFKIVTFHDALYDSDEELEHDENARLDYQRRLEVLRMIRGRDVTPPREVAPGAYISDNDEAEREWHSSSSRRGAQWDRGESGWHDGDGVYAQGY</sequence>
<evidence type="ECO:0000256" key="1">
    <source>
        <dbReference type="SAM" id="MobiDB-lite"/>
    </source>
</evidence>
<gene>
    <name evidence="2" type="ORF">EXIGLDRAFT_840433</name>
</gene>
<dbReference type="GO" id="GO:0031011">
    <property type="term" value="C:Ino80 complex"/>
    <property type="evidence" value="ECO:0007669"/>
    <property type="project" value="InterPro"/>
</dbReference>
<reference evidence="2 3" key="1">
    <citation type="journal article" date="2016" name="Mol. Biol. Evol.">
        <title>Comparative Genomics of Early-Diverging Mushroom-Forming Fungi Provides Insights into the Origins of Lignocellulose Decay Capabilities.</title>
        <authorList>
            <person name="Nagy L.G."/>
            <person name="Riley R."/>
            <person name="Tritt A."/>
            <person name="Adam C."/>
            <person name="Daum C."/>
            <person name="Floudas D."/>
            <person name="Sun H."/>
            <person name="Yadav J.S."/>
            <person name="Pangilinan J."/>
            <person name="Larsson K.H."/>
            <person name="Matsuura K."/>
            <person name="Barry K."/>
            <person name="Labutti K."/>
            <person name="Kuo R."/>
            <person name="Ohm R.A."/>
            <person name="Bhattacharya S.S."/>
            <person name="Shirouzu T."/>
            <person name="Yoshinaga Y."/>
            <person name="Martin F.M."/>
            <person name="Grigoriev I.V."/>
            <person name="Hibbett D.S."/>
        </authorList>
    </citation>
    <scope>NUCLEOTIDE SEQUENCE [LARGE SCALE GENOMIC DNA]</scope>
    <source>
        <strain evidence="2 3">HHB12029</strain>
    </source>
</reference>
<organism evidence="2 3">
    <name type="scientific">Exidia glandulosa HHB12029</name>
    <dbReference type="NCBI Taxonomy" id="1314781"/>
    <lineage>
        <taxon>Eukaryota</taxon>
        <taxon>Fungi</taxon>
        <taxon>Dikarya</taxon>
        <taxon>Basidiomycota</taxon>
        <taxon>Agaricomycotina</taxon>
        <taxon>Agaricomycetes</taxon>
        <taxon>Auriculariales</taxon>
        <taxon>Exidiaceae</taxon>
        <taxon>Exidia</taxon>
    </lineage>
</organism>